<organism evidence="1 2">
    <name type="scientific">Candidatus Komeilibacteria bacterium RIFCSPLOWO2_01_FULL_45_10</name>
    <dbReference type="NCBI Taxonomy" id="1798550"/>
    <lineage>
        <taxon>Bacteria</taxon>
        <taxon>Candidatus Komeiliibacteriota</taxon>
    </lineage>
</organism>
<dbReference type="EMBL" id="MHKL01000032">
    <property type="protein sequence ID" value="OGY88944.1"/>
    <property type="molecule type" value="Genomic_DNA"/>
</dbReference>
<name>A0A1G2BIF2_9BACT</name>
<protein>
    <submittedName>
        <fullName evidence="1">Uncharacterized protein</fullName>
    </submittedName>
</protein>
<evidence type="ECO:0000313" key="2">
    <source>
        <dbReference type="Proteomes" id="UP000178849"/>
    </source>
</evidence>
<proteinExistence type="predicted"/>
<evidence type="ECO:0000313" key="1">
    <source>
        <dbReference type="EMBL" id="OGY88944.1"/>
    </source>
</evidence>
<gene>
    <name evidence="1" type="ORF">A2927_03000</name>
</gene>
<feature type="non-terminal residue" evidence="1">
    <location>
        <position position="281"/>
    </location>
</feature>
<dbReference type="Proteomes" id="UP000178849">
    <property type="component" value="Unassembled WGS sequence"/>
</dbReference>
<accession>A0A1G2BIF2</accession>
<reference evidence="1 2" key="1">
    <citation type="journal article" date="2016" name="Nat. Commun.">
        <title>Thousands of microbial genomes shed light on interconnected biogeochemical processes in an aquifer system.</title>
        <authorList>
            <person name="Anantharaman K."/>
            <person name="Brown C.T."/>
            <person name="Hug L.A."/>
            <person name="Sharon I."/>
            <person name="Castelle C.J."/>
            <person name="Probst A.J."/>
            <person name="Thomas B.C."/>
            <person name="Singh A."/>
            <person name="Wilkins M.J."/>
            <person name="Karaoz U."/>
            <person name="Brodie E.L."/>
            <person name="Williams K.H."/>
            <person name="Hubbard S.S."/>
            <person name="Banfield J.F."/>
        </authorList>
    </citation>
    <scope>NUCLEOTIDE SEQUENCE [LARGE SCALE GENOMIC DNA]</scope>
</reference>
<comment type="caution">
    <text evidence="1">The sequence shown here is derived from an EMBL/GenBank/DDBJ whole genome shotgun (WGS) entry which is preliminary data.</text>
</comment>
<dbReference type="STRING" id="1798550.A2927_03000"/>
<dbReference type="AlphaFoldDB" id="A0A1G2BIF2"/>
<sequence length="281" mass="32530">MWSIKKITHGTEQNQYHWHSYYDLPVFNAASQLVVAQRVNFANRRPVPEDKIEIGIIDVRQMDSWEKIGESRAWSWQQGAMAQWVANTNTIIWNDRVDNQFIARRHNIVTGQQTIIPYPIYAVTADGSVGLSLNFSRLNGMRPGYGYAGISDASALQRRPADDGIWRVDLSTGVAKLIASIADLYTTIPLWQRLPLAAHRYFYWVNHLKFSPDGTRFTVKYRFRVLNRSWREQQSFSLTGENTTGRCQYLVDAASHVLWKNSSQLYLWRKDGFYLYQDGGR</sequence>